<dbReference type="Proteomes" id="UP000266183">
    <property type="component" value="Chromosome"/>
</dbReference>
<reference evidence="2" key="1">
    <citation type="submission" date="2018-09" db="EMBL/GenBank/DDBJ databases">
        <title>Chryseolinea sp. KIS68-18 isolated from soil.</title>
        <authorList>
            <person name="Weon H.-Y."/>
            <person name="Kwon S.-W."/>
            <person name="Lee S.A."/>
        </authorList>
    </citation>
    <scope>NUCLEOTIDE SEQUENCE [LARGE SCALE GENOMIC DNA]</scope>
    <source>
        <strain evidence="2">KIS68-18</strain>
    </source>
</reference>
<dbReference type="AlphaFoldDB" id="A0A385SR26"/>
<dbReference type="KEGG" id="chk:D4L85_21630"/>
<name>A0A385SR26_9BACT</name>
<evidence type="ECO:0008006" key="3">
    <source>
        <dbReference type="Google" id="ProtNLM"/>
    </source>
</evidence>
<dbReference type="EMBL" id="CP032382">
    <property type="protein sequence ID" value="AYB33016.1"/>
    <property type="molecule type" value="Genomic_DNA"/>
</dbReference>
<sequence length="150" mass="16655">MPKVLPRQKGRRIEFIGDFTNDSIVIGNYGDVSLVARGNFNLSGLIYCGRNTVEMEIAGDGLIAFKGVCKKLMIKRVEGNCVIDLSDLTTQSVWCESARGKSIVTLGRTRTIELLSLDEDALVRYEGKPLLLNYSLRGNSKIENWKTEPA</sequence>
<protein>
    <recommendedName>
        <fullName evidence="3">Polymer-forming cytoskeletal protein</fullName>
    </recommendedName>
</protein>
<evidence type="ECO:0000313" key="1">
    <source>
        <dbReference type="EMBL" id="AYB33016.1"/>
    </source>
</evidence>
<keyword evidence="2" id="KW-1185">Reference proteome</keyword>
<accession>A0A385SR26</accession>
<gene>
    <name evidence="1" type="ORF">D4L85_21630</name>
</gene>
<dbReference type="Gene3D" id="2.160.20.120">
    <property type="match status" value="1"/>
</dbReference>
<proteinExistence type="predicted"/>
<dbReference type="RefSeq" id="WP_119756259.1">
    <property type="nucleotide sequence ID" value="NZ_CP032382.1"/>
</dbReference>
<dbReference type="OrthoDB" id="9823895at2"/>
<evidence type="ECO:0000313" key="2">
    <source>
        <dbReference type="Proteomes" id="UP000266183"/>
    </source>
</evidence>
<organism evidence="1 2">
    <name type="scientific">Chryseolinea soli</name>
    <dbReference type="NCBI Taxonomy" id="2321403"/>
    <lineage>
        <taxon>Bacteria</taxon>
        <taxon>Pseudomonadati</taxon>
        <taxon>Bacteroidota</taxon>
        <taxon>Cytophagia</taxon>
        <taxon>Cytophagales</taxon>
        <taxon>Fulvivirgaceae</taxon>
        <taxon>Chryseolinea</taxon>
    </lineage>
</organism>